<dbReference type="PANTHER" id="PTHR42760:SF133">
    <property type="entry name" value="3-OXOACYL-[ACYL-CARRIER-PROTEIN] REDUCTASE"/>
    <property type="match status" value="1"/>
</dbReference>
<accession>A0A1H4XJI6</accession>
<dbReference type="AlphaFoldDB" id="A0A1H4XJI6"/>
<dbReference type="InterPro" id="IPR002347">
    <property type="entry name" value="SDR_fam"/>
</dbReference>
<evidence type="ECO:0000313" key="3">
    <source>
        <dbReference type="EMBL" id="SED05675.1"/>
    </source>
</evidence>
<evidence type="ECO:0000256" key="1">
    <source>
        <dbReference type="ARBA" id="ARBA00006484"/>
    </source>
</evidence>
<dbReference type="OrthoDB" id="4481821at2"/>
<dbReference type="FunFam" id="3.40.50.720:FF:000084">
    <property type="entry name" value="Short-chain dehydrogenase reductase"/>
    <property type="match status" value="1"/>
</dbReference>
<dbReference type="InterPro" id="IPR036291">
    <property type="entry name" value="NAD(P)-bd_dom_sf"/>
</dbReference>
<name>A0A1H4XJI6_9NOCA</name>
<keyword evidence="2" id="KW-0560">Oxidoreductase</keyword>
<dbReference type="EMBL" id="FNSV01000005">
    <property type="protein sequence ID" value="SED05675.1"/>
    <property type="molecule type" value="Genomic_DNA"/>
</dbReference>
<dbReference type="SUPFAM" id="SSF51735">
    <property type="entry name" value="NAD(P)-binding Rossmann-fold domains"/>
    <property type="match status" value="1"/>
</dbReference>
<dbReference type="PRINTS" id="PR00080">
    <property type="entry name" value="SDRFAMILY"/>
</dbReference>
<dbReference type="RefSeq" id="WP_072937123.1">
    <property type="nucleotide sequence ID" value="NZ_FNSV01000005.1"/>
</dbReference>
<evidence type="ECO:0000313" key="4">
    <source>
        <dbReference type="Proteomes" id="UP000183561"/>
    </source>
</evidence>
<gene>
    <name evidence="3" type="ORF">SAMN04490239_6616</name>
</gene>
<dbReference type="GO" id="GO:0016616">
    <property type="term" value="F:oxidoreductase activity, acting on the CH-OH group of donors, NAD or NADP as acceptor"/>
    <property type="evidence" value="ECO:0007669"/>
    <property type="project" value="TreeGrafter"/>
</dbReference>
<dbReference type="Gene3D" id="3.40.50.720">
    <property type="entry name" value="NAD(P)-binding Rossmann-like Domain"/>
    <property type="match status" value="1"/>
</dbReference>
<dbReference type="PROSITE" id="PS00061">
    <property type="entry name" value="ADH_SHORT"/>
    <property type="match status" value="1"/>
</dbReference>
<dbReference type="GO" id="GO:0048038">
    <property type="term" value="F:quinone binding"/>
    <property type="evidence" value="ECO:0007669"/>
    <property type="project" value="TreeGrafter"/>
</dbReference>
<keyword evidence="4" id="KW-1185">Reference proteome</keyword>
<evidence type="ECO:0000256" key="2">
    <source>
        <dbReference type="ARBA" id="ARBA00023002"/>
    </source>
</evidence>
<comment type="similarity">
    <text evidence="1">Belongs to the short-chain dehydrogenases/reductases (SDR) family.</text>
</comment>
<dbReference type="Pfam" id="PF13561">
    <property type="entry name" value="adh_short_C2"/>
    <property type="match status" value="1"/>
</dbReference>
<dbReference type="PRINTS" id="PR00081">
    <property type="entry name" value="GDHRDH"/>
</dbReference>
<organism evidence="3 4">
    <name type="scientific">Rhodococcus koreensis</name>
    <dbReference type="NCBI Taxonomy" id="99653"/>
    <lineage>
        <taxon>Bacteria</taxon>
        <taxon>Bacillati</taxon>
        <taxon>Actinomycetota</taxon>
        <taxon>Actinomycetes</taxon>
        <taxon>Mycobacteriales</taxon>
        <taxon>Nocardiaceae</taxon>
        <taxon>Rhodococcus</taxon>
    </lineage>
</organism>
<sequence length="265" mass="27680">MTSISGYRSRNDAGLERFSLHGKVAVVTGASSGLGVAYALALARAGADVVLGARRGDKLADTAEQVRKYNPRVVAVETDVTQVDQCDRLVEAAVEAFGRVDVLVNNAGTGGEYHPVTEDPPDHFRSVVDVNVHGSYWMIQACARVMGRGSSIVNVSSVMALTTAKMPAAAYSASKAAVLGLSRDLAAQLGPSGIRVNAILPGVFPSEATAHYSENYKRKIIDARIPLGRIGDPEDIAAVVVFLASDASAYLTGVSLPVDGGVLVN</sequence>
<dbReference type="InterPro" id="IPR020904">
    <property type="entry name" value="Sc_DH/Rdtase_CS"/>
</dbReference>
<reference evidence="4" key="1">
    <citation type="submission" date="2016-10" db="EMBL/GenBank/DDBJ databases">
        <authorList>
            <person name="Varghese N."/>
            <person name="Submissions S."/>
        </authorList>
    </citation>
    <scope>NUCLEOTIDE SEQUENCE [LARGE SCALE GENOMIC DNA]</scope>
    <source>
        <strain evidence="4">DSM 44498</strain>
    </source>
</reference>
<protein>
    <submittedName>
        <fullName evidence="3">NAD(P)-dependent dehydrogenase, short-chain alcohol dehydrogenase family</fullName>
    </submittedName>
</protein>
<dbReference type="PANTHER" id="PTHR42760">
    <property type="entry name" value="SHORT-CHAIN DEHYDROGENASES/REDUCTASES FAMILY MEMBER"/>
    <property type="match status" value="1"/>
</dbReference>
<dbReference type="GO" id="GO:0006633">
    <property type="term" value="P:fatty acid biosynthetic process"/>
    <property type="evidence" value="ECO:0007669"/>
    <property type="project" value="TreeGrafter"/>
</dbReference>
<dbReference type="Proteomes" id="UP000183561">
    <property type="component" value="Unassembled WGS sequence"/>
</dbReference>
<proteinExistence type="inferred from homology"/>
<dbReference type="NCBIfam" id="NF005559">
    <property type="entry name" value="PRK07231.1"/>
    <property type="match status" value="1"/>
</dbReference>